<dbReference type="PANTHER" id="PTHR33603">
    <property type="entry name" value="METHYLTRANSFERASE"/>
    <property type="match status" value="1"/>
</dbReference>
<feature type="binding site" evidence="5">
    <location>
        <position position="103"/>
    </location>
    <ligand>
        <name>S-adenosyl-L-methionine</name>
        <dbReference type="ChEBI" id="CHEBI:59789"/>
    </ligand>
</feature>
<name>A0A2M7RYI6_9BACT</name>
<evidence type="ECO:0000256" key="2">
    <source>
        <dbReference type="ARBA" id="ARBA00022679"/>
    </source>
</evidence>
<comment type="subcellular location">
    <subcellularLocation>
        <location evidence="5">Cytoplasm</location>
    </subcellularLocation>
</comment>
<accession>A0A2M7RYI6</accession>
<dbReference type="InterPro" id="IPR029026">
    <property type="entry name" value="tRNA_m1G_MTases_N"/>
</dbReference>
<dbReference type="EC" id="2.1.1.177" evidence="5"/>
<feature type="binding site" evidence="5">
    <location>
        <position position="75"/>
    </location>
    <ligand>
        <name>S-adenosyl-L-methionine</name>
        <dbReference type="ChEBI" id="CHEBI:59789"/>
    </ligand>
</feature>
<evidence type="ECO:0000256" key="1">
    <source>
        <dbReference type="ARBA" id="ARBA00022603"/>
    </source>
</evidence>
<dbReference type="AlphaFoldDB" id="A0A2M7RYI6"/>
<keyword evidence="2 5" id="KW-0808">Transferase</keyword>
<comment type="caution">
    <text evidence="6">The sequence shown here is derived from an EMBL/GenBank/DDBJ whole genome shotgun (WGS) entry which is preliminary data.</text>
</comment>
<reference evidence="7" key="1">
    <citation type="submission" date="2017-09" db="EMBL/GenBank/DDBJ databases">
        <title>Depth-based differentiation of microbial function through sediment-hosted aquifers and enrichment of novel symbionts in the deep terrestrial subsurface.</title>
        <authorList>
            <person name="Probst A.J."/>
            <person name="Ladd B."/>
            <person name="Jarett J.K."/>
            <person name="Geller-Mcgrath D.E."/>
            <person name="Sieber C.M.K."/>
            <person name="Emerson J.B."/>
            <person name="Anantharaman K."/>
            <person name="Thomas B.C."/>
            <person name="Malmstrom R."/>
            <person name="Stieglmeier M."/>
            <person name="Klingl A."/>
            <person name="Woyke T."/>
            <person name="Ryan C.M."/>
            <person name="Banfield J.F."/>
        </authorList>
    </citation>
    <scope>NUCLEOTIDE SEQUENCE [LARGE SCALE GENOMIC DNA]</scope>
</reference>
<sequence length="153" mass="17531">MLNITILSIGAVKTDYFKLAIAEYHKRLGPHAKLSLVELAAESFSESQKIAAKKKEGKRIAEYLSRRPEARVFLLDERGMELTSVEMAQKLDKINEPIIFVIGGSLGLEKELLERYERLSLSRLTFLHEMTKMVLLEQIYRSVAIINGKNYHH</sequence>
<comment type="similarity">
    <text evidence="4 5">Belongs to the RNA methyltransferase RlmH family.</text>
</comment>
<organism evidence="6 7">
    <name type="scientific">Candidatus Falkowbacteria bacterium CG_4_10_14_0_8_um_filter_41_36</name>
    <dbReference type="NCBI Taxonomy" id="1974556"/>
    <lineage>
        <taxon>Bacteria</taxon>
        <taxon>Candidatus Falkowiibacteriota</taxon>
    </lineage>
</organism>
<dbReference type="Pfam" id="PF02590">
    <property type="entry name" value="SPOUT_MTase"/>
    <property type="match status" value="1"/>
</dbReference>
<dbReference type="InterPro" id="IPR029028">
    <property type="entry name" value="Alpha/beta_knot_MTases"/>
</dbReference>
<dbReference type="GO" id="GO:0070038">
    <property type="term" value="F:rRNA (pseudouridine-N3-)-methyltransferase activity"/>
    <property type="evidence" value="ECO:0007669"/>
    <property type="project" value="UniProtKB-UniRule"/>
</dbReference>
<gene>
    <name evidence="5" type="primary">rlmH</name>
    <name evidence="6" type="ORF">COY54_02140</name>
</gene>
<keyword evidence="1 5" id="KW-0489">Methyltransferase</keyword>
<evidence type="ECO:0000256" key="4">
    <source>
        <dbReference type="ARBA" id="ARBA00038303"/>
    </source>
</evidence>
<dbReference type="EMBL" id="PFMP01000054">
    <property type="protein sequence ID" value="PIZ09961.1"/>
    <property type="molecule type" value="Genomic_DNA"/>
</dbReference>
<evidence type="ECO:0000313" key="6">
    <source>
        <dbReference type="EMBL" id="PIZ09961.1"/>
    </source>
</evidence>
<protein>
    <recommendedName>
        <fullName evidence="5">Ribosomal RNA large subunit methyltransferase H</fullName>
        <ecNumber evidence="5">2.1.1.177</ecNumber>
    </recommendedName>
    <alternativeName>
        <fullName evidence="5">23S rRNA (pseudouridine1915-N3)-methyltransferase</fullName>
    </alternativeName>
    <alternativeName>
        <fullName evidence="5">23S rRNA m3Psi1915 methyltransferase</fullName>
    </alternativeName>
    <alternativeName>
        <fullName evidence="5">rRNA (pseudouridine-N3-)-methyltransferase RlmH</fullName>
    </alternativeName>
</protein>
<dbReference type="Gene3D" id="3.40.1280.10">
    <property type="match status" value="1"/>
</dbReference>
<evidence type="ECO:0000256" key="5">
    <source>
        <dbReference type="HAMAP-Rule" id="MF_00658"/>
    </source>
</evidence>
<dbReference type="HAMAP" id="MF_00658">
    <property type="entry name" value="23SrRNA_methyltr_H"/>
    <property type="match status" value="1"/>
</dbReference>
<dbReference type="PANTHER" id="PTHR33603:SF1">
    <property type="entry name" value="RIBOSOMAL RNA LARGE SUBUNIT METHYLTRANSFERASE H"/>
    <property type="match status" value="1"/>
</dbReference>
<dbReference type="SUPFAM" id="SSF75217">
    <property type="entry name" value="alpha/beta knot"/>
    <property type="match status" value="1"/>
</dbReference>
<dbReference type="GO" id="GO:0005737">
    <property type="term" value="C:cytoplasm"/>
    <property type="evidence" value="ECO:0007669"/>
    <property type="project" value="UniProtKB-SubCell"/>
</dbReference>
<evidence type="ECO:0000313" key="7">
    <source>
        <dbReference type="Proteomes" id="UP000230105"/>
    </source>
</evidence>
<dbReference type="PIRSF" id="PIRSF004505">
    <property type="entry name" value="MT_bac"/>
    <property type="match status" value="1"/>
</dbReference>
<keyword evidence="5" id="KW-0698">rRNA processing</keyword>
<comment type="function">
    <text evidence="5">Specifically methylates the pseudouridine at position 1915 (m3Psi1915) in 23S rRNA.</text>
</comment>
<feature type="binding site" evidence="5">
    <location>
        <begin position="121"/>
        <end position="126"/>
    </location>
    <ligand>
        <name>S-adenosyl-L-methionine</name>
        <dbReference type="ChEBI" id="CHEBI:59789"/>
    </ligand>
</feature>
<comment type="catalytic activity">
    <reaction evidence="5">
        <text>pseudouridine(1915) in 23S rRNA + S-adenosyl-L-methionine = N(3)-methylpseudouridine(1915) in 23S rRNA + S-adenosyl-L-homocysteine + H(+)</text>
        <dbReference type="Rhea" id="RHEA:42752"/>
        <dbReference type="Rhea" id="RHEA-COMP:10221"/>
        <dbReference type="Rhea" id="RHEA-COMP:10222"/>
        <dbReference type="ChEBI" id="CHEBI:15378"/>
        <dbReference type="ChEBI" id="CHEBI:57856"/>
        <dbReference type="ChEBI" id="CHEBI:59789"/>
        <dbReference type="ChEBI" id="CHEBI:65314"/>
        <dbReference type="ChEBI" id="CHEBI:74486"/>
        <dbReference type="EC" id="2.1.1.177"/>
    </reaction>
</comment>
<proteinExistence type="inferred from homology"/>
<dbReference type="CDD" id="cd18081">
    <property type="entry name" value="RlmH-like"/>
    <property type="match status" value="1"/>
</dbReference>
<comment type="subunit">
    <text evidence="5">Homodimer.</text>
</comment>
<dbReference type="InterPro" id="IPR003742">
    <property type="entry name" value="RlmH-like"/>
</dbReference>
<dbReference type="Proteomes" id="UP000230105">
    <property type="component" value="Unassembled WGS sequence"/>
</dbReference>
<keyword evidence="5" id="KW-0963">Cytoplasm</keyword>
<keyword evidence="3 5" id="KW-0949">S-adenosyl-L-methionine</keyword>
<evidence type="ECO:0000256" key="3">
    <source>
        <dbReference type="ARBA" id="ARBA00022691"/>
    </source>
</evidence>